<keyword evidence="2" id="KW-1185">Reference proteome</keyword>
<protein>
    <submittedName>
        <fullName evidence="1">Uncharacterized protein</fullName>
    </submittedName>
</protein>
<reference evidence="1 2" key="1">
    <citation type="submission" date="2017-06" db="EMBL/GenBank/DDBJ databases">
        <title>Genome sequencing of cyanobaciteial culture collection at National Institute for Environmental Studies (NIES).</title>
        <authorList>
            <person name="Hirose Y."/>
            <person name="Shimura Y."/>
            <person name="Fujisawa T."/>
            <person name="Nakamura Y."/>
            <person name="Kawachi M."/>
        </authorList>
    </citation>
    <scope>NUCLEOTIDE SEQUENCE [LARGE SCALE GENOMIC DNA]</scope>
    <source>
        <strain evidence="1 2">NIES-267</strain>
    </source>
</reference>
<dbReference type="AlphaFoldDB" id="A0A1Z4LPS0"/>
<evidence type="ECO:0000313" key="2">
    <source>
        <dbReference type="Proteomes" id="UP000218418"/>
    </source>
</evidence>
<dbReference type="EMBL" id="AP018227">
    <property type="protein sequence ID" value="BAY83226.1"/>
    <property type="molecule type" value="Genomic_DNA"/>
</dbReference>
<evidence type="ECO:0000313" key="1">
    <source>
        <dbReference type="EMBL" id="BAY83226.1"/>
    </source>
</evidence>
<name>A0A1Z4LPS0_9CYAN</name>
<proteinExistence type="predicted"/>
<gene>
    <name evidence="1" type="ORF">NIES267_27130</name>
</gene>
<accession>A0A1Z4LPS0</accession>
<dbReference type="OrthoDB" id="9875110at2"/>
<organism evidence="1 2">
    <name type="scientific">Calothrix parasitica NIES-267</name>
    <dbReference type="NCBI Taxonomy" id="1973488"/>
    <lineage>
        <taxon>Bacteria</taxon>
        <taxon>Bacillati</taxon>
        <taxon>Cyanobacteriota</taxon>
        <taxon>Cyanophyceae</taxon>
        <taxon>Nostocales</taxon>
        <taxon>Calotrichaceae</taxon>
        <taxon>Calothrix</taxon>
    </lineage>
</organism>
<dbReference type="Proteomes" id="UP000218418">
    <property type="component" value="Chromosome"/>
</dbReference>
<sequence length="81" mass="9443">MAKNANNNFLATRIQNSFSQAWSKISFFNQSKANQDSQVLEDSQSEEYQIDINSQQNLHPYLIDRVEPSVQHIIFSSYIKF</sequence>